<keyword evidence="2" id="KW-1133">Transmembrane helix</keyword>
<evidence type="ECO:0000256" key="2">
    <source>
        <dbReference type="SAM" id="Phobius"/>
    </source>
</evidence>
<accession>A0ABQ4SCT3</accession>
<keyword evidence="2" id="KW-0812">Transmembrane</keyword>
<proteinExistence type="predicted"/>
<sequence>MAIPPKRPAGPPASAPSASGSPTAKTVRDNLAAATKAAEAEATEVARVSKRRLDGLLKARPDARFAALAEAESVLTPEDRLALLDSLRNAEASHRPIRAGTASRLAIWRSRLPYRLVPIGLGLGSALLLFGLALVAWYRTPERWVTLRGAEPQPIGWRMPDGMRVAGRLDPGSRALLWRRDGADGVLRSWVAQSGYAEARVPLSLLATAP</sequence>
<name>A0ABQ4SCT3_9HYPH</name>
<feature type="region of interest" description="Disordered" evidence="1">
    <location>
        <begin position="1"/>
        <end position="32"/>
    </location>
</feature>
<feature type="transmembrane region" description="Helical" evidence="2">
    <location>
        <begin position="116"/>
        <end position="138"/>
    </location>
</feature>
<keyword evidence="2" id="KW-0472">Membrane</keyword>
<evidence type="ECO:0000256" key="1">
    <source>
        <dbReference type="SAM" id="MobiDB-lite"/>
    </source>
</evidence>
<keyword evidence="4" id="KW-1185">Reference proteome</keyword>
<comment type="caution">
    <text evidence="3">The sequence shown here is derived from an EMBL/GenBank/DDBJ whole genome shotgun (WGS) entry which is preliminary data.</text>
</comment>
<organism evidence="3 4">
    <name type="scientific">Methylobacterium isbiliense</name>
    <dbReference type="NCBI Taxonomy" id="315478"/>
    <lineage>
        <taxon>Bacteria</taxon>
        <taxon>Pseudomonadati</taxon>
        <taxon>Pseudomonadota</taxon>
        <taxon>Alphaproteobacteria</taxon>
        <taxon>Hyphomicrobiales</taxon>
        <taxon>Methylobacteriaceae</taxon>
        <taxon>Methylobacterium</taxon>
    </lineage>
</organism>
<evidence type="ECO:0000313" key="4">
    <source>
        <dbReference type="Proteomes" id="UP001055153"/>
    </source>
</evidence>
<reference evidence="3" key="2">
    <citation type="submission" date="2021-08" db="EMBL/GenBank/DDBJ databases">
        <authorList>
            <person name="Tani A."/>
            <person name="Ola A."/>
            <person name="Ogura Y."/>
            <person name="Katsura K."/>
            <person name="Hayashi T."/>
        </authorList>
    </citation>
    <scope>NUCLEOTIDE SEQUENCE</scope>
    <source>
        <strain evidence="3">DSM 17168</strain>
    </source>
</reference>
<dbReference type="Proteomes" id="UP001055153">
    <property type="component" value="Unassembled WGS sequence"/>
</dbReference>
<gene>
    <name evidence="3" type="ORF">GMJLKIPL_2774</name>
</gene>
<dbReference type="EMBL" id="BPQQ01000031">
    <property type="protein sequence ID" value="GJE00847.1"/>
    <property type="molecule type" value="Genomic_DNA"/>
</dbReference>
<protein>
    <submittedName>
        <fullName evidence="3">Uncharacterized protein</fullName>
    </submittedName>
</protein>
<evidence type="ECO:0000313" key="3">
    <source>
        <dbReference type="EMBL" id="GJE00847.1"/>
    </source>
</evidence>
<reference evidence="3" key="1">
    <citation type="journal article" date="2021" name="Front. Microbiol.">
        <title>Comprehensive Comparative Genomics and Phenotyping of Methylobacterium Species.</title>
        <authorList>
            <person name="Alessa O."/>
            <person name="Ogura Y."/>
            <person name="Fujitani Y."/>
            <person name="Takami H."/>
            <person name="Hayashi T."/>
            <person name="Sahin N."/>
            <person name="Tani A."/>
        </authorList>
    </citation>
    <scope>NUCLEOTIDE SEQUENCE</scope>
    <source>
        <strain evidence="3">DSM 17168</strain>
    </source>
</reference>
<feature type="compositionally biased region" description="Pro residues" evidence="1">
    <location>
        <begin position="1"/>
        <end position="14"/>
    </location>
</feature>